<dbReference type="PANTHER" id="PTHR39179:SF1">
    <property type="entry name" value="SPORE COAT PROTEIN I"/>
    <property type="match status" value="1"/>
</dbReference>
<evidence type="ECO:0000259" key="1">
    <source>
        <dbReference type="Pfam" id="PF01636"/>
    </source>
</evidence>
<evidence type="ECO:0000313" key="3">
    <source>
        <dbReference type="Proteomes" id="UP000075531"/>
    </source>
</evidence>
<comment type="caution">
    <text evidence="2">The sequence shown here is derived from an EMBL/GenBank/DDBJ whole genome shotgun (WGS) entry which is preliminary data.</text>
</comment>
<dbReference type="GO" id="GO:0042601">
    <property type="term" value="C:endospore-forming forespore"/>
    <property type="evidence" value="ECO:0007669"/>
    <property type="project" value="TreeGrafter"/>
</dbReference>
<keyword evidence="2" id="KW-0946">Virion</keyword>
<accession>A0A151B4V7</accession>
<name>A0A151B4V7_9CLOT</name>
<keyword evidence="2" id="KW-0167">Capsid protein</keyword>
<gene>
    <name evidence="2" type="primary">cotI_2</name>
    <name evidence="2" type="ORF">CLTEP_11180</name>
</gene>
<dbReference type="EMBL" id="LTBA01000008">
    <property type="protein sequence ID" value="KYH34954.1"/>
    <property type="molecule type" value="Genomic_DNA"/>
</dbReference>
<dbReference type="Proteomes" id="UP000075531">
    <property type="component" value="Unassembled WGS sequence"/>
</dbReference>
<dbReference type="InterPro" id="IPR002575">
    <property type="entry name" value="Aminoglycoside_PTrfase"/>
</dbReference>
<protein>
    <submittedName>
        <fullName evidence="2">Spore coat protein I</fullName>
    </submittedName>
</protein>
<dbReference type="Gene3D" id="3.90.1200.10">
    <property type="match status" value="1"/>
</dbReference>
<dbReference type="Pfam" id="PF01636">
    <property type="entry name" value="APH"/>
    <property type="match status" value="1"/>
</dbReference>
<reference evidence="2 3" key="1">
    <citation type="submission" date="2016-02" db="EMBL/GenBank/DDBJ databases">
        <title>Genome sequence of Clostridium tepidiprofundi DSM 19306.</title>
        <authorList>
            <person name="Poehlein A."/>
            <person name="Daniel R."/>
        </authorList>
    </citation>
    <scope>NUCLEOTIDE SEQUENCE [LARGE SCALE GENOMIC DNA]</scope>
    <source>
        <strain evidence="2 3">DSM 19306</strain>
    </source>
</reference>
<dbReference type="InterPro" id="IPR011009">
    <property type="entry name" value="Kinase-like_dom_sf"/>
</dbReference>
<dbReference type="SUPFAM" id="SSF56112">
    <property type="entry name" value="Protein kinase-like (PK-like)"/>
    <property type="match status" value="1"/>
</dbReference>
<dbReference type="PANTHER" id="PTHR39179">
    <property type="entry name" value="SPORE COAT PROTEIN I"/>
    <property type="match status" value="1"/>
</dbReference>
<dbReference type="OrthoDB" id="9771902at2"/>
<proteinExistence type="predicted"/>
<dbReference type="PATRIC" id="fig|1121338.3.peg.1155"/>
<evidence type="ECO:0000313" key="2">
    <source>
        <dbReference type="EMBL" id="KYH34954.1"/>
    </source>
</evidence>
<dbReference type="NCBIfam" id="TIGR02906">
    <property type="entry name" value="spore_CotS"/>
    <property type="match status" value="1"/>
</dbReference>
<dbReference type="AlphaFoldDB" id="A0A151B4V7"/>
<feature type="domain" description="Aminoglycoside phosphotransferase" evidence="1">
    <location>
        <begin position="26"/>
        <end position="243"/>
    </location>
</feature>
<dbReference type="Gene3D" id="3.30.200.20">
    <property type="entry name" value="Phosphorylase Kinase, domain 1"/>
    <property type="match status" value="1"/>
</dbReference>
<keyword evidence="3" id="KW-1185">Reference proteome</keyword>
<sequence>MDNLVKKFIEDNYSITVYNIEKIKNVYRVEADKKLFCFKIIKYEYGHFLFIYSAMKHLQNKGFKNIPKFIKNIKGDEYTRFNDKNAYLTEWVNARKCNFDNPLDLFAATTKLAELHKMSEGFNVTSYMKPRVGWLKWITTFRTRYNEILDFKRRINEKTIKSEFDDLYIKVMDDEIKRCNRAIQHILETDYYIKMKNEMKRKGFCHHDYANHNILIESNGSINIIDFDYCMLDTHLHDLASLIIRKMKNGKWSIDNALEILNNYNSVNSINQSDIPIIAAFIEFPQAYWQIGIQYYWEKQPWGEEFFIKKLKRIIDDADERQEFVNEIRKINFRRDLF</sequence>
<dbReference type="InterPro" id="IPR047175">
    <property type="entry name" value="CotS-like"/>
</dbReference>
<dbReference type="STRING" id="1121338.CLTEP_11180"/>
<dbReference type="RefSeq" id="WP_066823776.1">
    <property type="nucleotide sequence ID" value="NZ_LTBA01000008.1"/>
</dbReference>
<organism evidence="2 3">
    <name type="scientific">Clostridium tepidiprofundi DSM 19306</name>
    <dbReference type="NCBI Taxonomy" id="1121338"/>
    <lineage>
        <taxon>Bacteria</taxon>
        <taxon>Bacillati</taxon>
        <taxon>Bacillota</taxon>
        <taxon>Clostridia</taxon>
        <taxon>Eubacteriales</taxon>
        <taxon>Clostridiaceae</taxon>
        <taxon>Clostridium</taxon>
    </lineage>
</organism>
<dbReference type="InterPro" id="IPR014255">
    <property type="entry name" value="Spore_coat_CotS"/>
</dbReference>